<sequence>MRNVEPNCIRLGSDLPESEGPGRVCEGMEANIKVEVKVAGVVAGSK</sequence>
<proteinExistence type="predicted"/>
<gene>
    <name evidence="2" type="ORF">S03H2_33405</name>
</gene>
<feature type="region of interest" description="Disordered" evidence="1">
    <location>
        <begin position="1"/>
        <end position="22"/>
    </location>
</feature>
<dbReference type="AlphaFoldDB" id="X1GTZ4"/>
<evidence type="ECO:0000313" key="2">
    <source>
        <dbReference type="EMBL" id="GAH48345.1"/>
    </source>
</evidence>
<comment type="caution">
    <text evidence="2">The sequence shown here is derived from an EMBL/GenBank/DDBJ whole genome shotgun (WGS) entry which is preliminary data.</text>
</comment>
<accession>X1GTZ4</accession>
<reference evidence="2" key="1">
    <citation type="journal article" date="2014" name="Front. Microbiol.">
        <title>High frequency of phylogenetically diverse reductive dehalogenase-homologous genes in deep subseafloor sedimentary metagenomes.</title>
        <authorList>
            <person name="Kawai M."/>
            <person name="Futagami T."/>
            <person name="Toyoda A."/>
            <person name="Takaki Y."/>
            <person name="Nishi S."/>
            <person name="Hori S."/>
            <person name="Arai W."/>
            <person name="Tsubouchi T."/>
            <person name="Morono Y."/>
            <person name="Uchiyama I."/>
            <person name="Ito T."/>
            <person name="Fujiyama A."/>
            <person name="Inagaki F."/>
            <person name="Takami H."/>
        </authorList>
    </citation>
    <scope>NUCLEOTIDE SEQUENCE</scope>
    <source>
        <strain evidence="2">Expedition CK06-06</strain>
    </source>
</reference>
<protein>
    <submittedName>
        <fullName evidence="2">Uncharacterized protein</fullName>
    </submittedName>
</protein>
<organism evidence="2">
    <name type="scientific">marine sediment metagenome</name>
    <dbReference type="NCBI Taxonomy" id="412755"/>
    <lineage>
        <taxon>unclassified sequences</taxon>
        <taxon>metagenomes</taxon>
        <taxon>ecological metagenomes</taxon>
    </lineage>
</organism>
<dbReference type="EMBL" id="BARU01020330">
    <property type="protein sequence ID" value="GAH48345.1"/>
    <property type="molecule type" value="Genomic_DNA"/>
</dbReference>
<evidence type="ECO:0000256" key="1">
    <source>
        <dbReference type="SAM" id="MobiDB-lite"/>
    </source>
</evidence>
<name>X1GTZ4_9ZZZZ</name>